<organism evidence="8 9">
    <name type="scientific">Mytilus galloprovincialis</name>
    <name type="common">Mediterranean mussel</name>
    <dbReference type="NCBI Taxonomy" id="29158"/>
    <lineage>
        <taxon>Eukaryota</taxon>
        <taxon>Metazoa</taxon>
        <taxon>Spiralia</taxon>
        <taxon>Lophotrochozoa</taxon>
        <taxon>Mollusca</taxon>
        <taxon>Bivalvia</taxon>
        <taxon>Autobranchia</taxon>
        <taxon>Pteriomorphia</taxon>
        <taxon>Mytilida</taxon>
        <taxon>Mytiloidea</taxon>
        <taxon>Mytilidae</taxon>
        <taxon>Mytilinae</taxon>
        <taxon>Mytilus</taxon>
    </lineage>
</organism>
<keyword evidence="4" id="KW-0804">Transcription</keyword>
<dbReference type="PANTHER" id="PTHR21654:SF84">
    <property type="entry name" value="SI:DKEY-66I24.7"/>
    <property type="match status" value="1"/>
</dbReference>
<evidence type="ECO:0000256" key="3">
    <source>
        <dbReference type="ARBA" id="ARBA00023125"/>
    </source>
</evidence>
<evidence type="ECO:0000259" key="7">
    <source>
        <dbReference type="Pfam" id="PF13837"/>
    </source>
</evidence>
<dbReference type="GO" id="GO:0010468">
    <property type="term" value="P:regulation of gene expression"/>
    <property type="evidence" value="ECO:0007669"/>
    <property type="project" value="UniProtKB-ARBA"/>
</dbReference>
<evidence type="ECO:0000256" key="5">
    <source>
        <dbReference type="ARBA" id="ARBA00023242"/>
    </source>
</evidence>
<dbReference type="EMBL" id="UYJE01009738">
    <property type="protein sequence ID" value="VDI76217.1"/>
    <property type="molecule type" value="Genomic_DNA"/>
</dbReference>
<comment type="subcellular location">
    <subcellularLocation>
        <location evidence="1">Nucleus</location>
    </subcellularLocation>
</comment>
<name>A0A8B6H912_MYTGA</name>
<reference evidence="8" key="1">
    <citation type="submission" date="2018-11" db="EMBL/GenBank/DDBJ databases">
        <authorList>
            <person name="Alioto T."/>
            <person name="Alioto T."/>
        </authorList>
    </citation>
    <scope>NUCLEOTIDE SEQUENCE</scope>
</reference>
<evidence type="ECO:0000313" key="9">
    <source>
        <dbReference type="Proteomes" id="UP000596742"/>
    </source>
</evidence>
<dbReference type="PANTHER" id="PTHR21654">
    <property type="entry name" value="FI21293P1"/>
    <property type="match status" value="1"/>
</dbReference>
<comment type="caution">
    <text evidence="8">The sequence shown here is derived from an EMBL/GenBank/DDBJ whole genome shotgun (WGS) entry which is preliminary data.</text>
</comment>
<keyword evidence="9" id="KW-1185">Reference proteome</keyword>
<dbReference type="CDD" id="cd12203">
    <property type="entry name" value="GT1"/>
    <property type="match status" value="1"/>
</dbReference>
<dbReference type="Pfam" id="PF13837">
    <property type="entry name" value="Myb_DNA-bind_4"/>
    <property type="match status" value="1"/>
</dbReference>
<protein>
    <recommendedName>
        <fullName evidence="7">Myb/SANT-like DNA-binding domain-containing protein</fullName>
    </recommendedName>
</protein>
<feature type="region of interest" description="Disordered" evidence="6">
    <location>
        <begin position="205"/>
        <end position="228"/>
    </location>
</feature>
<accession>A0A8B6H912</accession>
<feature type="domain" description="Myb/SANT-like DNA-binding" evidence="7">
    <location>
        <begin position="90"/>
        <end position="177"/>
    </location>
</feature>
<dbReference type="Proteomes" id="UP000596742">
    <property type="component" value="Unassembled WGS sequence"/>
</dbReference>
<dbReference type="Gene3D" id="1.10.10.60">
    <property type="entry name" value="Homeodomain-like"/>
    <property type="match status" value="1"/>
</dbReference>
<evidence type="ECO:0000256" key="1">
    <source>
        <dbReference type="ARBA" id="ARBA00004123"/>
    </source>
</evidence>
<dbReference type="AlphaFoldDB" id="A0A8B6H912"/>
<keyword evidence="3" id="KW-0238">DNA-binding</keyword>
<proteinExistence type="predicted"/>
<gene>
    <name evidence="8" type="ORF">MGAL_10B063205</name>
</gene>
<evidence type="ECO:0000256" key="4">
    <source>
        <dbReference type="ARBA" id="ARBA00023163"/>
    </source>
</evidence>
<dbReference type="GO" id="GO:0005634">
    <property type="term" value="C:nucleus"/>
    <property type="evidence" value="ECO:0007669"/>
    <property type="project" value="UniProtKB-SubCell"/>
</dbReference>
<evidence type="ECO:0000256" key="2">
    <source>
        <dbReference type="ARBA" id="ARBA00023015"/>
    </source>
</evidence>
<dbReference type="InterPro" id="IPR044822">
    <property type="entry name" value="Myb_DNA-bind_4"/>
</dbReference>
<dbReference type="GO" id="GO:0003677">
    <property type="term" value="F:DNA binding"/>
    <property type="evidence" value="ECO:0007669"/>
    <property type="project" value="UniProtKB-KW"/>
</dbReference>
<keyword evidence="5" id="KW-0539">Nucleus</keyword>
<evidence type="ECO:0000256" key="6">
    <source>
        <dbReference type="SAM" id="MobiDB-lite"/>
    </source>
</evidence>
<evidence type="ECO:0000313" key="8">
    <source>
        <dbReference type="EMBL" id="VDI76217.1"/>
    </source>
</evidence>
<dbReference type="OrthoDB" id="6075286at2759"/>
<keyword evidence="2" id="KW-0805">Transcription regulation</keyword>
<sequence length="285" mass="31997">MASEEENMIMVQFTNPEGDIESCRMSKELVQMLKHPECDATVKQQVLEAVFEGKNNIPDEKIPEAKISDENECSAASGASCNSSSIGKVHNWTQSEEVLLITLRSDIESKFVGAKAHETLWNEIQKKMEKQGVKISVAQIINKWKNMKKRYKEVIDANNKTGNNAVSWKHYDKFNELYGKKASTKLQASYDSGLQGASAQLHAKPNEGENNIAKPSCSGKNSVGKSAKKRKRGDLYDIIEKINDNAQDSLIEIKNHNEKQLQKLDRFLDLYEKSISGKGKNDETD</sequence>